<dbReference type="Gene3D" id="2.60.40.10">
    <property type="entry name" value="Immunoglobulins"/>
    <property type="match status" value="3"/>
</dbReference>
<dbReference type="InterPro" id="IPR040605">
    <property type="entry name" value="Glyco_hydro2_dom5"/>
</dbReference>
<dbReference type="Pfam" id="PF00703">
    <property type="entry name" value="Glyco_hydro_2"/>
    <property type="match status" value="1"/>
</dbReference>
<dbReference type="EMBL" id="BMZC01000011">
    <property type="protein sequence ID" value="GGZ74513.1"/>
    <property type="molecule type" value="Genomic_DNA"/>
</dbReference>
<dbReference type="InterPro" id="IPR008964">
    <property type="entry name" value="Invasin/intimin_cell_adhesion"/>
</dbReference>
<keyword evidence="2" id="KW-0378">Hydrolase</keyword>
<organism evidence="10 11">
    <name type="scientific">Paraglaciecola chathamensis</name>
    <dbReference type="NCBI Taxonomy" id="368405"/>
    <lineage>
        <taxon>Bacteria</taxon>
        <taxon>Pseudomonadati</taxon>
        <taxon>Pseudomonadota</taxon>
        <taxon>Gammaproteobacteria</taxon>
        <taxon>Alteromonadales</taxon>
        <taxon>Alteromonadaceae</taxon>
        <taxon>Paraglaciecola</taxon>
    </lineage>
</organism>
<dbReference type="Pfam" id="PF02836">
    <property type="entry name" value="Glyco_hydro_2_C"/>
    <property type="match status" value="1"/>
</dbReference>
<dbReference type="InterPro" id="IPR017853">
    <property type="entry name" value="GH"/>
</dbReference>
<dbReference type="PANTHER" id="PTHR42732">
    <property type="entry name" value="BETA-GALACTOSIDASE"/>
    <property type="match status" value="1"/>
</dbReference>
<dbReference type="SUPFAM" id="SSF49785">
    <property type="entry name" value="Galactose-binding domain-like"/>
    <property type="match status" value="1"/>
</dbReference>
<keyword evidence="4" id="KW-0732">Signal</keyword>
<dbReference type="InterPro" id="IPR032311">
    <property type="entry name" value="DUF4982"/>
</dbReference>
<dbReference type="PRINTS" id="PR00132">
    <property type="entry name" value="GLHYDRLASE2"/>
</dbReference>
<dbReference type="Pfam" id="PF18565">
    <property type="entry name" value="Glyco_hydro2_C5"/>
    <property type="match status" value="1"/>
</dbReference>
<dbReference type="GO" id="GO:0005975">
    <property type="term" value="P:carbohydrate metabolic process"/>
    <property type="evidence" value="ECO:0007669"/>
    <property type="project" value="InterPro"/>
</dbReference>
<feature type="domain" description="DUF4982" evidence="8">
    <location>
        <begin position="673"/>
        <end position="730"/>
    </location>
</feature>
<evidence type="ECO:0000256" key="3">
    <source>
        <dbReference type="ARBA" id="ARBA00023295"/>
    </source>
</evidence>
<dbReference type="AlphaFoldDB" id="A0A8H9ID97"/>
<comment type="similarity">
    <text evidence="1">Belongs to the glycosyl hydrolase 2 family.</text>
</comment>
<dbReference type="InterPro" id="IPR006102">
    <property type="entry name" value="Ig-like_GH2"/>
</dbReference>
<feature type="signal peptide" evidence="4">
    <location>
        <begin position="1"/>
        <end position="20"/>
    </location>
</feature>
<feature type="domain" description="Glycoside hydrolase family 2 immunoglobulin-like beta-sandwich" evidence="5">
    <location>
        <begin position="191"/>
        <end position="293"/>
    </location>
</feature>
<dbReference type="InterPro" id="IPR006101">
    <property type="entry name" value="Glyco_hydro_2"/>
</dbReference>
<dbReference type="GO" id="GO:0004553">
    <property type="term" value="F:hydrolase activity, hydrolyzing O-glycosyl compounds"/>
    <property type="evidence" value="ECO:0007669"/>
    <property type="project" value="InterPro"/>
</dbReference>
<dbReference type="Proteomes" id="UP000622604">
    <property type="component" value="Unassembled WGS sequence"/>
</dbReference>
<dbReference type="InterPro" id="IPR008979">
    <property type="entry name" value="Galactose-bd-like_sf"/>
</dbReference>
<proteinExistence type="inferred from homology"/>
<feature type="domain" description="Glycosyl hydrolases family 2 sugar binding" evidence="7">
    <location>
        <begin position="84"/>
        <end position="178"/>
    </location>
</feature>
<reference evidence="10" key="2">
    <citation type="submission" date="2020-09" db="EMBL/GenBank/DDBJ databases">
        <authorList>
            <person name="Sun Q."/>
            <person name="Kim S."/>
        </authorList>
    </citation>
    <scope>NUCLEOTIDE SEQUENCE</scope>
    <source>
        <strain evidence="10">KCTC 32337</strain>
    </source>
</reference>
<evidence type="ECO:0000259" key="8">
    <source>
        <dbReference type="Pfam" id="PF16355"/>
    </source>
</evidence>
<evidence type="ECO:0000256" key="4">
    <source>
        <dbReference type="SAM" id="SignalP"/>
    </source>
</evidence>
<feature type="chain" id="PRO_5034075536" evidence="4">
    <location>
        <begin position="21"/>
        <end position="850"/>
    </location>
</feature>
<evidence type="ECO:0000256" key="1">
    <source>
        <dbReference type="ARBA" id="ARBA00007401"/>
    </source>
</evidence>
<dbReference type="Pfam" id="PF16355">
    <property type="entry name" value="DUF4982"/>
    <property type="match status" value="1"/>
</dbReference>
<dbReference type="SUPFAM" id="SSF49373">
    <property type="entry name" value="Invasin/intimin cell-adhesion fragments"/>
    <property type="match status" value="1"/>
</dbReference>
<dbReference type="SUPFAM" id="SSF51445">
    <property type="entry name" value="(Trans)glycosidases"/>
    <property type="match status" value="1"/>
</dbReference>
<dbReference type="Gene3D" id="3.20.20.80">
    <property type="entry name" value="Glycosidases"/>
    <property type="match status" value="1"/>
</dbReference>
<dbReference type="InterPro" id="IPR051913">
    <property type="entry name" value="GH2_Domain-Containing"/>
</dbReference>
<dbReference type="InterPro" id="IPR006103">
    <property type="entry name" value="Glyco_hydro_2_cat"/>
</dbReference>
<evidence type="ECO:0000259" key="6">
    <source>
        <dbReference type="Pfam" id="PF02836"/>
    </source>
</evidence>
<dbReference type="RefSeq" id="WP_191866825.1">
    <property type="nucleotide sequence ID" value="NZ_BMZC01000011.1"/>
</dbReference>
<dbReference type="Gene3D" id="2.60.120.260">
    <property type="entry name" value="Galactose-binding domain-like"/>
    <property type="match status" value="1"/>
</dbReference>
<sequence length="850" mass="96383">MKKWSLFVMLYGCLCSSVFADTEARKTLDFNFNWQFHLGQAEGAFLPDNAQGIEWENIRLPHDWSVDLPYSKENTASSTGFKAGGIGWYQKSFNLSQSDVQKAMWFEFDGIYNNAEIWINGHFAGGRPNGYSSFAVDLTSHAVVGENVVTVKVNRTAYNDARWYTGSGIYRDVRLIKTNKNHIGHWGVQVLTPKVSKNKATLAINTKLVLTDLVSQKEKELYLDIRILDPNGNEVETSSINVSKSHGTHIDSELSLQQPQLWSLEQPALYTAEVSLRRKNAVVDSTRTRFGVRSIAFDANRGFLLNGKSTELKGVNLHHDAGAVGAAVPKEIWRYRLEKLQSVGVNALRLAHNPHSTDLLDLADEMGFLVIAEMFDDWLRPKDKSVVFLSDNAGQGDSVKSYTEHFPRWAERDLTDLIRRDFNHPSIIMWSIGNEIEWTYPFYNASQQWDGEKKDYHGKRPPVYDPARVRQEFVKNKGGQVDHLARTAKYLSNIVKKLDLSRPVTAGMVTPSVNFVSGYTDALDVAGFNYRSQEYDAAHEMYPDKPIYGSENWGTWPEWKAAKEREFVPGIFIWTGFAYKGEAGPWPRKGLEISLFDYAGNKTPRGHQFEGFWVDEPKVYLATIDAAKSEYQYDENDGWVFNERAHPIEKMQWLRAWEWYDVDDSWNYQPQQDVIVHVYANTEQSELFLNGKSLGKQSISDDNNRILFWQLPFEEGELKVVGYNDGQPVAEYALNTHQSVASIELTSSKKQLQADRYDVAHVHVRLVDKNGNTVLNHDDSVSFRLAGPGILMAVDNGWQNSVQDERADNILPHQGRALAIIQSTDVAGEITLRVDTQGAKPALITLKSNK</sequence>
<dbReference type="PANTHER" id="PTHR42732:SF1">
    <property type="entry name" value="BETA-MANNOSIDASE"/>
    <property type="match status" value="1"/>
</dbReference>
<feature type="domain" description="Glycoside hydrolase family 2" evidence="9">
    <location>
        <begin position="743"/>
        <end position="844"/>
    </location>
</feature>
<evidence type="ECO:0000259" key="7">
    <source>
        <dbReference type="Pfam" id="PF02837"/>
    </source>
</evidence>
<dbReference type="InterPro" id="IPR006104">
    <property type="entry name" value="Glyco_hydro_2_N"/>
</dbReference>
<evidence type="ECO:0000313" key="11">
    <source>
        <dbReference type="Proteomes" id="UP000622604"/>
    </source>
</evidence>
<gene>
    <name evidence="10" type="ORF">GCM10011274_36100</name>
</gene>
<name>A0A8H9ID97_9ALTE</name>
<accession>A0A8H9ID97</accession>
<evidence type="ECO:0000313" key="10">
    <source>
        <dbReference type="EMBL" id="GGZ74513.1"/>
    </source>
</evidence>
<protein>
    <submittedName>
        <fullName evidence="10">Beta-galactosidase</fullName>
    </submittedName>
</protein>
<dbReference type="SUPFAM" id="SSF49303">
    <property type="entry name" value="beta-Galactosidase/glucuronidase domain"/>
    <property type="match status" value="1"/>
</dbReference>
<dbReference type="Pfam" id="PF02837">
    <property type="entry name" value="Glyco_hydro_2_N"/>
    <property type="match status" value="1"/>
</dbReference>
<dbReference type="InterPro" id="IPR013783">
    <property type="entry name" value="Ig-like_fold"/>
</dbReference>
<reference evidence="10" key="1">
    <citation type="journal article" date="2014" name="Int. J. Syst. Evol. Microbiol.">
        <title>Complete genome sequence of Corynebacterium casei LMG S-19264T (=DSM 44701T), isolated from a smear-ripened cheese.</title>
        <authorList>
            <consortium name="US DOE Joint Genome Institute (JGI-PGF)"/>
            <person name="Walter F."/>
            <person name="Albersmeier A."/>
            <person name="Kalinowski J."/>
            <person name="Ruckert C."/>
        </authorList>
    </citation>
    <scope>NUCLEOTIDE SEQUENCE</scope>
    <source>
        <strain evidence="10">KCTC 32337</strain>
    </source>
</reference>
<keyword evidence="3" id="KW-0326">Glycosidase</keyword>
<evidence type="ECO:0000256" key="2">
    <source>
        <dbReference type="ARBA" id="ARBA00022801"/>
    </source>
</evidence>
<evidence type="ECO:0000259" key="5">
    <source>
        <dbReference type="Pfam" id="PF00703"/>
    </source>
</evidence>
<evidence type="ECO:0000259" key="9">
    <source>
        <dbReference type="Pfam" id="PF18565"/>
    </source>
</evidence>
<comment type="caution">
    <text evidence="10">The sequence shown here is derived from an EMBL/GenBank/DDBJ whole genome shotgun (WGS) entry which is preliminary data.</text>
</comment>
<feature type="domain" description="Glycoside hydrolase family 2 catalytic" evidence="6">
    <location>
        <begin position="301"/>
        <end position="438"/>
    </location>
</feature>
<dbReference type="InterPro" id="IPR036156">
    <property type="entry name" value="Beta-gal/glucu_dom_sf"/>
</dbReference>